<keyword evidence="5" id="KW-0648">Protein biosynthesis</keyword>
<dbReference type="Proteomes" id="UP000007799">
    <property type="component" value="Unassembled WGS sequence"/>
</dbReference>
<dbReference type="InParanoid" id="F2UDJ4"/>
<dbReference type="RefSeq" id="XP_004992946.1">
    <property type="nucleotide sequence ID" value="XM_004992889.1"/>
</dbReference>
<dbReference type="InterPro" id="IPR042529">
    <property type="entry name" value="IF_2B-like_C"/>
</dbReference>
<dbReference type="Pfam" id="PF01008">
    <property type="entry name" value="IF-2B"/>
    <property type="match status" value="1"/>
</dbReference>
<dbReference type="Gene3D" id="3.40.50.10470">
    <property type="entry name" value="Translation initiation factor eif-2b, domain 2"/>
    <property type="match status" value="2"/>
</dbReference>
<dbReference type="InterPro" id="IPR037171">
    <property type="entry name" value="NagB/RpiA_transferase-like"/>
</dbReference>
<dbReference type="GO" id="GO:0005085">
    <property type="term" value="F:guanyl-nucleotide exchange factor activity"/>
    <property type="evidence" value="ECO:0007669"/>
    <property type="project" value="TreeGrafter"/>
</dbReference>
<protein>
    <recommendedName>
        <fullName evidence="6">Translation initiation factor eIF2B subunit beta</fullName>
    </recommendedName>
    <alternativeName>
        <fullName evidence="7">eIF2B GDP-GTP exchange factor subunit beta</fullName>
    </alternativeName>
</protein>
<evidence type="ECO:0000256" key="1">
    <source>
        <dbReference type="ARBA" id="ARBA00004514"/>
    </source>
</evidence>
<evidence type="ECO:0000256" key="6">
    <source>
        <dbReference type="ARBA" id="ARBA00044122"/>
    </source>
</evidence>
<keyword evidence="3" id="KW-0963">Cytoplasm</keyword>
<proteinExistence type="inferred from homology"/>
<keyword evidence="11" id="KW-1185">Reference proteome</keyword>
<evidence type="ECO:0000256" key="8">
    <source>
        <dbReference type="ARBA" id="ARBA00046432"/>
    </source>
</evidence>
<organism evidence="11">
    <name type="scientific">Salpingoeca rosetta (strain ATCC 50818 / BSB-021)</name>
    <dbReference type="NCBI Taxonomy" id="946362"/>
    <lineage>
        <taxon>Eukaryota</taxon>
        <taxon>Choanoflagellata</taxon>
        <taxon>Craspedida</taxon>
        <taxon>Salpingoecidae</taxon>
        <taxon>Salpingoeca</taxon>
    </lineage>
</organism>
<sequence length="236" mass="26393">MSEKKSKHSSIGLAESALDALLQAVSKNRTDDAANFVSMLEDMKKKWKDAGPSKTGCVNMVDRAIKFIHEAYEECEGDPDIKPIAGSELSARSSDGHLPDIYNVRSFRNRYKELRREVLSKLADLKEELGTVIPMICQQSIEHIHVNEIVMTSGYSTTILEFCKKVRASGRQFHIIVAESEPVTAVRAMVRDAHMINPLYDYIPPSLVNIIITNTDSYAPQNIYRAVADLYVSVTS</sequence>
<comment type="subunit">
    <text evidence="8">Component of the translation initiation factor 2B (eIF2B) complex which is a heterodecamer of two sets of five different subunits: alpha, beta, gamma, delta and epsilon. Subunits alpha, beta and delta comprise a regulatory subcomplex and subunits epsilon and gamma comprise a catalytic subcomplex. Within the complex, the hexameric regulatory complex resides at the center, with the two heterodimeric catalytic subcomplexes bound on opposite sides.</text>
</comment>
<evidence type="ECO:0000256" key="7">
    <source>
        <dbReference type="ARBA" id="ARBA00044228"/>
    </source>
</evidence>
<dbReference type="GO" id="GO:0005851">
    <property type="term" value="C:eukaryotic translation initiation factor 2B complex"/>
    <property type="evidence" value="ECO:0007669"/>
    <property type="project" value="TreeGrafter"/>
</dbReference>
<dbReference type="AlphaFoldDB" id="F2UDJ4"/>
<evidence type="ECO:0000313" key="11">
    <source>
        <dbReference type="Proteomes" id="UP000007799"/>
    </source>
</evidence>
<dbReference type="GO" id="GO:0005829">
    <property type="term" value="C:cytosol"/>
    <property type="evidence" value="ECO:0007669"/>
    <property type="project" value="UniProtKB-SubCell"/>
</dbReference>
<gene>
    <name evidence="10" type="ORF">PTSG_12388</name>
</gene>
<dbReference type="GeneID" id="16073519"/>
<dbReference type="SUPFAM" id="SSF100950">
    <property type="entry name" value="NagB/RpiA/CoA transferase-like"/>
    <property type="match status" value="2"/>
</dbReference>
<reference evidence="10" key="1">
    <citation type="submission" date="2009-08" db="EMBL/GenBank/DDBJ databases">
        <title>Annotation of Salpingoeca rosetta.</title>
        <authorList>
            <consortium name="The Broad Institute Genome Sequencing Platform"/>
            <person name="Russ C."/>
            <person name="Cuomo C."/>
            <person name="Burger G."/>
            <person name="Gray M.W."/>
            <person name="Holland P.W.H."/>
            <person name="King N."/>
            <person name="Lang F.B.F."/>
            <person name="Roger A.J."/>
            <person name="Ruiz-Trillo I."/>
            <person name="Young S.K."/>
            <person name="Zeng Q."/>
            <person name="Gargeya S."/>
            <person name="Alvarado L."/>
            <person name="Berlin A."/>
            <person name="Chapman S.B."/>
            <person name="Chen Z."/>
            <person name="Freedman E."/>
            <person name="Gellesch M."/>
            <person name="Goldberg J."/>
            <person name="Griggs A."/>
            <person name="Gujja S."/>
            <person name="Heilman E."/>
            <person name="Heiman D."/>
            <person name="Howarth C."/>
            <person name="Mehta T."/>
            <person name="Neiman D."/>
            <person name="Pearson M."/>
            <person name="Roberts A."/>
            <person name="Saif S."/>
            <person name="Shea T."/>
            <person name="Shenoy N."/>
            <person name="Sisk P."/>
            <person name="Stolte C."/>
            <person name="Sykes S."/>
            <person name="White J."/>
            <person name="Yandava C."/>
            <person name="Haas B."/>
            <person name="Nusbaum C."/>
            <person name="Birren B."/>
        </authorList>
    </citation>
    <scope>NUCLEOTIDE SEQUENCE [LARGE SCALE GENOMIC DNA]</scope>
    <source>
        <strain evidence="10">ATCC 50818</strain>
    </source>
</reference>
<dbReference type="InterPro" id="IPR000649">
    <property type="entry name" value="IF-2B-related"/>
</dbReference>
<comment type="similarity">
    <text evidence="2 9">Belongs to the eIF-2B alpha/beta/delta subunits family.</text>
</comment>
<evidence type="ECO:0000256" key="4">
    <source>
        <dbReference type="ARBA" id="ARBA00022540"/>
    </source>
</evidence>
<accession>F2UDJ4</accession>
<evidence type="ECO:0000313" key="10">
    <source>
        <dbReference type="EMBL" id="EGD74689.1"/>
    </source>
</evidence>
<name>F2UDJ4_SALR5</name>
<dbReference type="PANTHER" id="PTHR45859:SF1">
    <property type="entry name" value="TRANSLATION INITIATION FACTOR EIF-2B SUBUNIT BETA"/>
    <property type="match status" value="1"/>
</dbReference>
<evidence type="ECO:0000256" key="9">
    <source>
        <dbReference type="RuleBase" id="RU003814"/>
    </source>
</evidence>
<dbReference type="PANTHER" id="PTHR45859">
    <property type="entry name" value="TRANSLATION INITIATION FACTOR EIF-2B SUBUNIT BETA"/>
    <property type="match status" value="1"/>
</dbReference>
<dbReference type="KEGG" id="sre:PTSG_12388"/>
<dbReference type="EMBL" id="GL832969">
    <property type="protein sequence ID" value="EGD74689.1"/>
    <property type="molecule type" value="Genomic_DNA"/>
</dbReference>
<dbReference type="OrthoDB" id="269919at2759"/>
<comment type="subcellular location">
    <subcellularLocation>
        <location evidence="1">Cytoplasm</location>
        <location evidence="1">Cytosol</location>
    </subcellularLocation>
</comment>
<dbReference type="eggNOG" id="KOG1465">
    <property type="taxonomic scope" value="Eukaryota"/>
</dbReference>
<evidence type="ECO:0000256" key="5">
    <source>
        <dbReference type="ARBA" id="ARBA00022917"/>
    </source>
</evidence>
<keyword evidence="4" id="KW-0396">Initiation factor</keyword>
<evidence type="ECO:0000256" key="2">
    <source>
        <dbReference type="ARBA" id="ARBA00007251"/>
    </source>
</evidence>
<evidence type="ECO:0000256" key="3">
    <source>
        <dbReference type="ARBA" id="ARBA00022490"/>
    </source>
</evidence>
<dbReference type="STRING" id="946362.F2UDJ4"/>
<dbReference type="GO" id="GO:0003743">
    <property type="term" value="F:translation initiation factor activity"/>
    <property type="evidence" value="ECO:0007669"/>
    <property type="project" value="UniProtKB-KW"/>
</dbReference>
<dbReference type="InterPro" id="IPR051855">
    <property type="entry name" value="eIF2B_beta_subunit"/>
</dbReference>